<evidence type="ECO:0000259" key="7">
    <source>
        <dbReference type="Pfam" id="PF03772"/>
    </source>
</evidence>
<feature type="transmembrane region" description="Helical" evidence="6">
    <location>
        <begin position="499"/>
        <end position="516"/>
    </location>
</feature>
<gene>
    <name evidence="9" type="ORF">SAMN05421638_1807</name>
</gene>
<dbReference type="Pfam" id="PF03772">
    <property type="entry name" value="Competence"/>
    <property type="match status" value="1"/>
</dbReference>
<name>A0A1I3MUZ1_9FLAO</name>
<dbReference type="EMBL" id="FORQ01000003">
    <property type="protein sequence ID" value="SFJ00762.1"/>
    <property type="molecule type" value="Genomic_DNA"/>
</dbReference>
<accession>A0A1I3MUZ1</accession>
<keyword evidence="2" id="KW-1003">Cell membrane</keyword>
<sequence length="598" mass="70105">MIFLPEKTLQKQPLLILCLAFILGMALQDYLNFGSKTVIFFLISSSFLLLIFFVKSFFTFKIRAFVLGFLFFSFGIFLHFLHGKKPEFPDFSGKEQVIFKLRKKLNSNEKNRRYEITGWKNNQQFNSVLSVPKAERELDFAHYYRAELFINTLEKPYNDFQFDYGKYLARKNIYFQSYLPGSLEISARNDLSFSEKIRQKRLEILQEIDSAKLSKSTREFTKGIILADRTEMDKTVVQDFSKSGLVHILAISGSHMAIIFWLILAIFKPLFPANFRNFKIVIALLLIWSFAIFIDFGSSVVRSCIMISAYYIFILLQRKPDLLHAMSLAALIILIIDTNQFFDVGFQLSFLAVFGIFWFNQPILKLLPQARNKFQKFFFSIISISFSAQLATLPLMLFYFHQYSFISILANLVIIPFSEVLIIFALLMTFLAAISADFSVLNLVYDFTVTTILKVIHFFADVDFAFFRMIAMTLLKVFLLLIMIYLLRFVIKNFSIKNLARFGYFFLIFISVRMLLNYRAENLNETLEHQFFKEKIWSVKNGPHVTFYAGRNVDEEKIMQYIIEPYLTSRRTKSFQLIIKDENFVYLKSEPPKNISRR</sequence>
<dbReference type="Proteomes" id="UP000242560">
    <property type="component" value="Unassembled WGS sequence"/>
</dbReference>
<feature type="transmembrane region" description="Helical" evidence="6">
    <location>
        <begin position="379"/>
        <end position="400"/>
    </location>
</feature>
<feature type="domain" description="ComEC/Rec2-related protein" evidence="7">
    <location>
        <begin position="225"/>
        <end position="491"/>
    </location>
</feature>
<evidence type="ECO:0000256" key="1">
    <source>
        <dbReference type="ARBA" id="ARBA00004651"/>
    </source>
</evidence>
<organism evidence="9 10">
    <name type="scientific">Kaistella treverensis</name>
    <dbReference type="NCBI Taxonomy" id="631455"/>
    <lineage>
        <taxon>Bacteria</taxon>
        <taxon>Pseudomonadati</taxon>
        <taxon>Bacteroidota</taxon>
        <taxon>Flavobacteriia</taxon>
        <taxon>Flavobacteriales</taxon>
        <taxon>Weeksellaceae</taxon>
        <taxon>Chryseobacterium group</taxon>
        <taxon>Kaistella</taxon>
    </lineage>
</organism>
<comment type="subcellular location">
    <subcellularLocation>
        <location evidence="1">Cell membrane</location>
        <topology evidence="1">Multi-pass membrane protein</topology>
    </subcellularLocation>
</comment>
<evidence type="ECO:0000256" key="6">
    <source>
        <dbReference type="SAM" id="Phobius"/>
    </source>
</evidence>
<feature type="transmembrane region" description="Helical" evidence="6">
    <location>
        <begin position="38"/>
        <end position="58"/>
    </location>
</feature>
<dbReference type="PANTHER" id="PTHR30619">
    <property type="entry name" value="DNA INTERNALIZATION/COMPETENCE PROTEIN COMEC/REC2"/>
    <property type="match status" value="1"/>
</dbReference>
<feature type="transmembrane region" description="Helical" evidence="6">
    <location>
        <begin position="406"/>
        <end position="431"/>
    </location>
</feature>
<keyword evidence="5 6" id="KW-0472">Membrane</keyword>
<dbReference type="NCBIfam" id="TIGR00360">
    <property type="entry name" value="ComEC_N-term"/>
    <property type="match status" value="1"/>
</dbReference>
<dbReference type="InterPro" id="IPR052159">
    <property type="entry name" value="Competence_DNA_uptake"/>
</dbReference>
<reference evidence="10" key="1">
    <citation type="submission" date="2016-10" db="EMBL/GenBank/DDBJ databases">
        <authorList>
            <person name="Varghese N."/>
            <person name="Submissions S."/>
        </authorList>
    </citation>
    <scope>NUCLEOTIDE SEQUENCE [LARGE SCALE GENOMIC DNA]</scope>
    <source>
        <strain evidence="10">DSM 22251</strain>
    </source>
</reference>
<feature type="transmembrane region" description="Helical" evidence="6">
    <location>
        <begin position="466"/>
        <end position="487"/>
    </location>
</feature>
<protein>
    <submittedName>
        <fullName evidence="9">Competence protein ComEC</fullName>
    </submittedName>
</protein>
<evidence type="ECO:0000313" key="9">
    <source>
        <dbReference type="EMBL" id="SFJ00762.1"/>
    </source>
</evidence>
<feature type="transmembrane region" description="Helical" evidence="6">
    <location>
        <begin position="323"/>
        <end position="342"/>
    </location>
</feature>
<evidence type="ECO:0000256" key="3">
    <source>
        <dbReference type="ARBA" id="ARBA00022692"/>
    </source>
</evidence>
<evidence type="ECO:0000256" key="2">
    <source>
        <dbReference type="ARBA" id="ARBA00022475"/>
    </source>
</evidence>
<keyword evidence="4 6" id="KW-1133">Transmembrane helix</keyword>
<dbReference type="AlphaFoldDB" id="A0A1I3MUZ1"/>
<evidence type="ECO:0000313" key="10">
    <source>
        <dbReference type="Proteomes" id="UP000242560"/>
    </source>
</evidence>
<feature type="transmembrane region" description="Helical" evidence="6">
    <location>
        <begin position="443"/>
        <end position="460"/>
    </location>
</feature>
<feature type="transmembrane region" description="Helical" evidence="6">
    <location>
        <begin position="278"/>
        <end position="294"/>
    </location>
</feature>
<proteinExistence type="predicted"/>
<feature type="domain" description="DUF4131" evidence="8">
    <location>
        <begin position="37"/>
        <end position="181"/>
    </location>
</feature>
<feature type="transmembrane region" description="Helical" evidence="6">
    <location>
        <begin position="348"/>
        <end position="367"/>
    </location>
</feature>
<keyword evidence="10" id="KW-1185">Reference proteome</keyword>
<evidence type="ECO:0000259" key="8">
    <source>
        <dbReference type="Pfam" id="PF13567"/>
    </source>
</evidence>
<keyword evidence="3 6" id="KW-0812">Transmembrane</keyword>
<evidence type="ECO:0000256" key="5">
    <source>
        <dbReference type="ARBA" id="ARBA00023136"/>
    </source>
</evidence>
<dbReference type="PANTHER" id="PTHR30619:SF1">
    <property type="entry name" value="RECOMBINATION PROTEIN 2"/>
    <property type="match status" value="1"/>
</dbReference>
<evidence type="ECO:0000256" key="4">
    <source>
        <dbReference type="ARBA" id="ARBA00022989"/>
    </source>
</evidence>
<dbReference type="GO" id="GO:0005886">
    <property type="term" value="C:plasma membrane"/>
    <property type="evidence" value="ECO:0007669"/>
    <property type="project" value="UniProtKB-SubCell"/>
</dbReference>
<feature type="transmembrane region" description="Helical" evidence="6">
    <location>
        <begin position="245"/>
        <end position="266"/>
    </location>
</feature>
<dbReference type="InterPro" id="IPR004477">
    <property type="entry name" value="ComEC_N"/>
</dbReference>
<dbReference type="Pfam" id="PF13567">
    <property type="entry name" value="DUF4131"/>
    <property type="match status" value="1"/>
</dbReference>
<feature type="transmembrane region" description="Helical" evidence="6">
    <location>
        <begin position="65"/>
        <end position="82"/>
    </location>
</feature>
<dbReference type="InterPro" id="IPR025405">
    <property type="entry name" value="DUF4131"/>
</dbReference>